<dbReference type="CDD" id="cd01767">
    <property type="entry name" value="UBX"/>
    <property type="match status" value="1"/>
</dbReference>
<proteinExistence type="predicted"/>
<comment type="caution">
    <text evidence="3">The sequence shown here is derived from an EMBL/GenBank/DDBJ whole genome shotgun (WGS) entry which is preliminary data.</text>
</comment>
<dbReference type="SUPFAM" id="SSF54236">
    <property type="entry name" value="Ubiquitin-like"/>
    <property type="match status" value="1"/>
</dbReference>
<dbReference type="InterPro" id="IPR029071">
    <property type="entry name" value="Ubiquitin-like_domsf"/>
</dbReference>
<feature type="non-terminal residue" evidence="3">
    <location>
        <position position="1"/>
    </location>
</feature>
<dbReference type="Proteomes" id="UP000258309">
    <property type="component" value="Unassembled WGS sequence"/>
</dbReference>
<dbReference type="OMA" id="FFQGSYT"/>
<evidence type="ECO:0000313" key="4">
    <source>
        <dbReference type="Proteomes" id="UP000258309"/>
    </source>
</evidence>
<dbReference type="GO" id="GO:0005783">
    <property type="term" value="C:endoplasmic reticulum"/>
    <property type="evidence" value="ECO:0007669"/>
    <property type="project" value="TreeGrafter"/>
</dbReference>
<gene>
    <name evidence="3" type="ORF">B7463_g12663</name>
</gene>
<dbReference type="PANTHER" id="PTHR23322">
    <property type="entry name" value="FAS-ASSOCIATED PROTEIN"/>
    <property type="match status" value="1"/>
</dbReference>
<dbReference type="Gene3D" id="3.10.20.90">
    <property type="entry name" value="Phosphatidylinositol 3-kinase Catalytic Subunit, Chain A, domain 1"/>
    <property type="match status" value="1"/>
</dbReference>
<feature type="non-terminal residue" evidence="3">
    <location>
        <position position="268"/>
    </location>
</feature>
<evidence type="ECO:0000313" key="3">
    <source>
        <dbReference type="EMBL" id="RFU23673.1"/>
    </source>
</evidence>
<evidence type="ECO:0000259" key="2">
    <source>
        <dbReference type="PROSITE" id="PS50033"/>
    </source>
</evidence>
<dbReference type="InterPro" id="IPR050730">
    <property type="entry name" value="UBX_domain-protein"/>
</dbReference>
<name>A0A3E2GSE0_SCYLI</name>
<dbReference type="OrthoDB" id="1026733at2759"/>
<reference evidence="3 4" key="1">
    <citation type="submission" date="2018-05" db="EMBL/GenBank/DDBJ databases">
        <title>Draft genome sequence of Scytalidium lignicola DSM 105466, a ubiquitous saprotrophic fungus.</title>
        <authorList>
            <person name="Buettner E."/>
            <person name="Gebauer A.M."/>
            <person name="Hofrichter M."/>
            <person name="Liers C."/>
            <person name="Kellner H."/>
        </authorList>
    </citation>
    <scope>NUCLEOTIDE SEQUENCE [LARGE SCALE GENOMIC DNA]</scope>
    <source>
        <strain evidence="3 4">DSM 105466</strain>
    </source>
</reference>
<feature type="domain" description="UBX" evidence="2">
    <location>
        <begin position="150"/>
        <end position="227"/>
    </location>
</feature>
<evidence type="ECO:0000256" key="1">
    <source>
        <dbReference type="SAM" id="MobiDB-lite"/>
    </source>
</evidence>
<keyword evidence="4" id="KW-1185">Reference proteome</keyword>
<dbReference type="InterPro" id="IPR001012">
    <property type="entry name" value="UBX_dom"/>
</dbReference>
<sequence length="268" mass="29749">DIRDSEAYQVSTALRCTKFPFSALITHTPSQGSTSMSVVARLTGPVPVGSYVAKLQAAINTHEAQLVTVRADRSAHQAERNIRQEQDSAYERSLAQDRERARLRREAEERAAEEERKRKEAEEAAATLAAKRAQWRKWRASKISPEPSLDAANVVRVALKMPEAARIMRRFDGGATIEELYAFVECYDILTGDGADAESSDEKAAAISKPEGYEHSFDFQLVSTLPRVVYDVVSGGSILERVGKTGNLIVESVVDEDEDDDEEEEEED</sequence>
<dbReference type="PANTHER" id="PTHR23322:SF1">
    <property type="entry name" value="FAS-ASSOCIATED FACTOR 2"/>
    <property type="match status" value="1"/>
</dbReference>
<dbReference type="GO" id="GO:0036503">
    <property type="term" value="P:ERAD pathway"/>
    <property type="evidence" value="ECO:0007669"/>
    <property type="project" value="TreeGrafter"/>
</dbReference>
<protein>
    <recommendedName>
        <fullName evidence="2">UBX domain-containing protein</fullName>
    </recommendedName>
</protein>
<dbReference type="AlphaFoldDB" id="A0A3E2GSE0"/>
<dbReference type="PROSITE" id="PS50033">
    <property type="entry name" value="UBX"/>
    <property type="match status" value="1"/>
</dbReference>
<dbReference type="STRING" id="5539.A0A3E2GSE0"/>
<organism evidence="3 4">
    <name type="scientific">Scytalidium lignicola</name>
    <name type="common">Hyphomycete</name>
    <dbReference type="NCBI Taxonomy" id="5539"/>
    <lineage>
        <taxon>Eukaryota</taxon>
        <taxon>Fungi</taxon>
        <taxon>Dikarya</taxon>
        <taxon>Ascomycota</taxon>
        <taxon>Pezizomycotina</taxon>
        <taxon>Leotiomycetes</taxon>
        <taxon>Leotiomycetes incertae sedis</taxon>
        <taxon>Scytalidium</taxon>
    </lineage>
</organism>
<accession>A0A3E2GSE0</accession>
<dbReference type="GO" id="GO:0043130">
    <property type="term" value="F:ubiquitin binding"/>
    <property type="evidence" value="ECO:0007669"/>
    <property type="project" value="TreeGrafter"/>
</dbReference>
<dbReference type="Pfam" id="PF00789">
    <property type="entry name" value="UBX"/>
    <property type="match status" value="1"/>
</dbReference>
<dbReference type="EMBL" id="NCSJ02000661">
    <property type="protein sequence ID" value="RFU23673.1"/>
    <property type="molecule type" value="Genomic_DNA"/>
</dbReference>
<feature type="region of interest" description="Disordered" evidence="1">
    <location>
        <begin position="77"/>
        <end position="106"/>
    </location>
</feature>